<dbReference type="EMBL" id="JAENGY010000774">
    <property type="protein sequence ID" value="KAG6956820.1"/>
    <property type="molecule type" value="Genomic_DNA"/>
</dbReference>
<gene>
    <name evidence="1" type="ORF">JG688_00011251</name>
</gene>
<dbReference type="Proteomes" id="UP000709295">
    <property type="component" value="Unassembled WGS sequence"/>
</dbReference>
<protein>
    <submittedName>
        <fullName evidence="1">Uncharacterized protein</fullName>
    </submittedName>
</protein>
<organism evidence="1 2">
    <name type="scientific">Phytophthora aleatoria</name>
    <dbReference type="NCBI Taxonomy" id="2496075"/>
    <lineage>
        <taxon>Eukaryota</taxon>
        <taxon>Sar</taxon>
        <taxon>Stramenopiles</taxon>
        <taxon>Oomycota</taxon>
        <taxon>Peronosporomycetes</taxon>
        <taxon>Peronosporales</taxon>
        <taxon>Peronosporaceae</taxon>
        <taxon>Phytophthora</taxon>
    </lineage>
</organism>
<proteinExistence type="predicted"/>
<evidence type="ECO:0000313" key="1">
    <source>
        <dbReference type="EMBL" id="KAG6956820.1"/>
    </source>
</evidence>
<dbReference type="AlphaFoldDB" id="A0A8J5IUU5"/>
<evidence type="ECO:0000313" key="2">
    <source>
        <dbReference type="Proteomes" id="UP000709295"/>
    </source>
</evidence>
<keyword evidence="2" id="KW-1185">Reference proteome</keyword>
<reference evidence="1" key="1">
    <citation type="submission" date="2021-01" db="EMBL/GenBank/DDBJ databases">
        <title>Phytophthora aleatoria, a newly-described species from Pinus radiata is distinct from Phytophthora cactorum isolates based on comparative genomics.</title>
        <authorList>
            <person name="Mcdougal R."/>
            <person name="Panda P."/>
            <person name="Williams N."/>
            <person name="Studholme D.J."/>
        </authorList>
    </citation>
    <scope>NUCLEOTIDE SEQUENCE</scope>
    <source>
        <strain evidence="1">NZFS 4037</strain>
    </source>
</reference>
<sequence>MKPSVGSKWKAVQPDRCVRGAWGEADDDDVWHDSEDVKEHLKWMLFRGDSTGGLGRYRET</sequence>
<name>A0A8J5IUU5_9STRA</name>
<comment type="caution">
    <text evidence="1">The sequence shown here is derived from an EMBL/GenBank/DDBJ whole genome shotgun (WGS) entry which is preliminary data.</text>
</comment>
<accession>A0A8J5IUU5</accession>